<keyword evidence="6" id="KW-0597">Phosphoprotein</keyword>
<keyword evidence="9" id="KW-1185">Reference proteome</keyword>
<feature type="binding site" evidence="6">
    <location>
        <position position="112"/>
    </location>
    <ligand>
        <name>(6S)-NADPHX</name>
        <dbReference type="ChEBI" id="CHEBI:64076"/>
    </ligand>
</feature>
<dbReference type="GO" id="GO:0046496">
    <property type="term" value="P:nicotinamide nucleotide metabolic process"/>
    <property type="evidence" value="ECO:0007669"/>
    <property type="project" value="UniProtKB-UniRule"/>
</dbReference>
<keyword evidence="5 6" id="KW-0456">Lyase</keyword>
<feature type="binding site" evidence="6">
    <location>
        <position position="279"/>
    </location>
    <ligand>
        <name>(6S)-NADPHX</name>
        <dbReference type="ChEBI" id="CHEBI:64076"/>
    </ligand>
</feature>
<feature type="binding site" evidence="6">
    <location>
        <begin position="176"/>
        <end position="182"/>
    </location>
    <ligand>
        <name>(6S)-NADPHX</name>
        <dbReference type="ChEBI" id="CHEBI:64076"/>
    </ligand>
</feature>
<comment type="cofactor">
    <cofactor evidence="6">
        <name>Mg(2+)</name>
        <dbReference type="ChEBI" id="CHEBI:18420"/>
    </cofactor>
</comment>
<dbReference type="OrthoDB" id="8110916at2759"/>
<dbReference type="GO" id="GO:0005524">
    <property type="term" value="F:ATP binding"/>
    <property type="evidence" value="ECO:0007669"/>
    <property type="project" value="UniProtKB-KW"/>
</dbReference>
<evidence type="ECO:0000256" key="2">
    <source>
        <dbReference type="ARBA" id="ARBA00022840"/>
    </source>
</evidence>
<dbReference type="CDD" id="cd01171">
    <property type="entry name" value="YXKO-related"/>
    <property type="match status" value="1"/>
</dbReference>
<evidence type="ECO:0000256" key="3">
    <source>
        <dbReference type="ARBA" id="ARBA00022857"/>
    </source>
</evidence>
<dbReference type="EC" id="4.2.1.93" evidence="6"/>
<gene>
    <name evidence="8" type="ORF">IMG5_145150</name>
</gene>
<dbReference type="GO" id="GO:0047453">
    <property type="term" value="F:ATP-dependent NAD(P)H-hydrate dehydratase activity"/>
    <property type="evidence" value="ECO:0007669"/>
    <property type="project" value="UniProtKB-UniRule"/>
</dbReference>
<comment type="catalytic activity">
    <reaction evidence="6">
        <text>(6S)-NADPHX + ATP = ADP + phosphate + NADPH + H(+)</text>
        <dbReference type="Rhea" id="RHEA:32231"/>
        <dbReference type="ChEBI" id="CHEBI:15378"/>
        <dbReference type="ChEBI" id="CHEBI:30616"/>
        <dbReference type="ChEBI" id="CHEBI:43474"/>
        <dbReference type="ChEBI" id="CHEBI:57783"/>
        <dbReference type="ChEBI" id="CHEBI:64076"/>
        <dbReference type="ChEBI" id="CHEBI:456216"/>
        <dbReference type="EC" id="4.2.1.93"/>
    </reaction>
</comment>
<sequence>MKSILPKILNNFHKEQNGCLAIIGGCLEYSGSPYYSALSQLKGGADQAHIFCTKQAAIPIKSYSPEIITHPYLHALNEQEETDIFYQKKLKETVNKITQHQENLDSFVIGPGLGRDQWISEYLGEIIENIKKQQIIVLDADGIWYLIQEYNKFGLESKIFKTVVQKDSQYHILTPNQVEFQRLWKCFVNSNCLEIENKQRNQLMEDYVQGYNYFNKKILDYVQIYDFENPIVKDAVILAQKLNNINIIHKGIIDVVTNGKEAYLTLQKSSHKRCGGIGDILSGLVGVYCCWAQKQAKKQPHLNEENMIILGCIFSSCLTRKASSYAYQKYNISLTAPNIIEFIGKCFTESYNLYQKEDQNQ</sequence>
<evidence type="ECO:0000259" key="7">
    <source>
        <dbReference type="PROSITE" id="PS51383"/>
    </source>
</evidence>
<dbReference type="HAMAP" id="MF_01965">
    <property type="entry name" value="NADHX_dehydratase"/>
    <property type="match status" value="1"/>
</dbReference>
<dbReference type="eggNOG" id="KOG3974">
    <property type="taxonomic scope" value="Eukaryota"/>
</dbReference>
<keyword evidence="1 6" id="KW-0547">Nucleotide-binding</keyword>
<dbReference type="AlphaFoldDB" id="G0QXT5"/>
<dbReference type="PANTHER" id="PTHR12592">
    <property type="entry name" value="ATP-DEPENDENT (S)-NAD(P)H-HYDRATE DEHYDRATASE FAMILY MEMBER"/>
    <property type="match status" value="1"/>
</dbReference>
<comment type="catalytic activity">
    <reaction evidence="6">
        <text>(6S)-NADHX + ATP = ADP + phosphate + NADH + H(+)</text>
        <dbReference type="Rhea" id="RHEA:19017"/>
        <dbReference type="ChEBI" id="CHEBI:15378"/>
        <dbReference type="ChEBI" id="CHEBI:30616"/>
        <dbReference type="ChEBI" id="CHEBI:43474"/>
        <dbReference type="ChEBI" id="CHEBI:57945"/>
        <dbReference type="ChEBI" id="CHEBI:64074"/>
        <dbReference type="ChEBI" id="CHEBI:456216"/>
        <dbReference type="EC" id="4.2.1.93"/>
    </reaction>
</comment>
<comment type="similarity">
    <text evidence="6">Belongs to the NnrD/CARKD family.</text>
</comment>
<dbReference type="PROSITE" id="PS51257">
    <property type="entry name" value="PROKAR_LIPOPROTEIN"/>
    <property type="match status" value="1"/>
</dbReference>
<keyword evidence="4 6" id="KW-0520">NAD</keyword>
<feature type="binding site" evidence="6">
    <location>
        <begin position="250"/>
        <end position="254"/>
    </location>
    <ligand>
        <name>ATP</name>
        <dbReference type="ChEBI" id="CHEBI:30616"/>
    </ligand>
</feature>
<feature type="domain" description="YjeF C-terminal" evidence="7">
    <location>
        <begin position="1"/>
        <end position="350"/>
    </location>
</feature>
<keyword evidence="2 6" id="KW-0067">ATP-binding</keyword>
<evidence type="ECO:0000313" key="8">
    <source>
        <dbReference type="EMBL" id="EGR29966.1"/>
    </source>
</evidence>
<dbReference type="GO" id="GO:0110051">
    <property type="term" value="P:metabolite repair"/>
    <property type="evidence" value="ECO:0007669"/>
    <property type="project" value="TreeGrafter"/>
</dbReference>
<dbReference type="PANTHER" id="PTHR12592:SF0">
    <property type="entry name" value="ATP-DEPENDENT (S)-NAD(P)H-HYDRATE DEHYDRATASE"/>
    <property type="match status" value="1"/>
</dbReference>
<dbReference type="InterPro" id="IPR000631">
    <property type="entry name" value="CARKD"/>
</dbReference>
<evidence type="ECO:0000313" key="9">
    <source>
        <dbReference type="Proteomes" id="UP000008983"/>
    </source>
</evidence>
<dbReference type="Proteomes" id="UP000008983">
    <property type="component" value="Unassembled WGS sequence"/>
</dbReference>
<protein>
    <recommendedName>
        <fullName evidence="6">ATP-dependent (S)-NAD(P)H-hydrate dehydratase</fullName>
        <ecNumber evidence="6">4.2.1.93</ecNumber>
    </recommendedName>
    <alternativeName>
        <fullName evidence="6">ATP-dependent NAD(P)HX dehydratase</fullName>
    </alternativeName>
</protein>
<comment type="function">
    <text evidence="6">Catalyzes the dehydration of the S-form of NAD(P)HX at the expense of ATP, which is converted to ADP. Together with NAD(P)HX epimerase, which catalyzes the epimerization of the S- and R-forms, the enzyme allows the repair of both epimers of NAD(P)HX, a damaged form of NAD(P)H that is a result of enzymatic or heat-dependent hydration.</text>
</comment>
<dbReference type="STRING" id="857967.G0QXT5"/>
<keyword evidence="3" id="KW-0521">NADP</keyword>
<accession>G0QXT5</accession>
<dbReference type="FunCoup" id="G0QXT5">
    <property type="interactions" value="74"/>
</dbReference>
<dbReference type="InParanoid" id="G0QXT5"/>
<dbReference type="PROSITE" id="PS51383">
    <property type="entry name" value="YJEF_C_3"/>
    <property type="match status" value="1"/>
</dbReference>
<reference evidence="8 9" key="1">
    <citation type="submission" date="2011-07" db="EMBL/GenBank/DDBJ databases">
        <authorList>
            <person name="Coyne R."/>
            <person name="Brami D."/>
            <person name="Johnson J."/>
            <person name="Hostetler J."/>
            <person name="Hannick L."/>
            <person name="Clark T."/>
            <person name="Cassidy-Hanley D."/>
            <person name="Inman J."/>
        </authorList>
    </citation>
    <scope>NUCLEOTIDE SEQUENCE [LARGE SCALE GENOMIC DNA]</scope>
    <source>
        <strain evidence="8 9">G5</strain>
    </source>
</reference>
<dbReference type="GeneID" id="14906079"/>
<dbReference type="RefSeq" id="XP_004031202.1">
    <property type="nucleotide sequence ID" value="XM_004031154.1"/>
</dbReference>
<name>G0QXT5_ICHMU</name>
<dbReference type="OMA" id="WRAAYHN"/>
<dbReference type="InterPro" id="IPR029056">
    <property type="entry name" value="Ribokinase-like"/>
</dbReference>
<dbReference type="SUPFAM" id="SSF53613">
    <property type="entry name" value="Ribokinase-like"/>
    <property type="match status" value="1"/>
</dbReference>
<dbReference type="Pfam" id="PF01256">
    <property type="entry name" value="Carb_kinase"/>
    <property type="match status" value="1"/>
</dbReference>
<evidence type="ECO:0000256" key="1">
    <source>
        <dbReference type="ARBA" id="ARBA00022741"/>
    </source>
</evidence>
<organism evidence="8 9">
    <name type="scientific">Ichthyophthirius multifiliis</name>
    <name type="common">White spot disease agent</name>
    <name type="synonym">Ich</name>
    <dbReference type="NCBI Taxonomy" id="5932"/>
    <lineage>
        <taxon>Eukaryota</taxon>
        <taxon>Sar</taxon>
        <taxon>Alveolata</taxon>
        <taxon>Ciliophora</taxon>
        <taxon>Intramacronucleata</taxon>
        <taxon>Oligohymenophorea</taxon>
        <taxon>Hymenostomatida</taxon>
        <taxon>Ophryoglenina</taxon>
        <taxon>Ichthyophthirius</taxon>
    </lineage>
</organism>
<evidence type="ECO:0000256" key="6">
    <source>
        <dbReference type="HAMAP-Rule" id="MF_03157"/>
    </source>
</evidence>
<feature type="binding site" evidence="6">
    <location>
        <begin position="269"/>
        <end position="278"/>
    </location>
    <ligand>
        <name>ATP</name>
        <dbReference type="ChEBI" id="CHEBI:30616"/>
    </ligand>
</feature>
<evidence type="ECO:0000256" key="4">
    <source>
        <dbReference type="ARBA" id="ARBA00023027"/>
    </source>
</evidence>
<dbReference type="EMBL" id="GL984088">
    <property type="protein sequence ID" value="EGR29966.1"/>
    <property type="molecule type" value="Genomic_DNA"/>
</dbReference>
<evidence type="ECO:0000256" key="5">
    <source>
        <dbReference type="ARBA" id="ARBA00023239"/>
    </source>
</evidence>
<dbReference type="Gene3D" id="3.40.1190.20">
    <property type="match status" value="1"/>
</dbReference>
<proteinExistence type="inferred from homology"/>